<dbReference type="Proteomes" id="UP000009352">
    <property type="component" value="Unassembled WGS sequence"/>
</dbReference>
<proteinExistence type="predicted"/>
<accession>A0AB33XSN0</accession>
<dbReference type="EMBL" id="AMQX01000012">
    <property type="protein sequence ID" value="EKS49749.1"/>
    <property type="molecule type" value="Genomic_DNA"/>
</dbReference>
<reference evidence="1 2" key="1">
    <citation type="journal article" date="2013" name="Genome Announc.">
        <title>Draft Genome Sequence of Staphylococcus simulans UMC-CNS-990, Isolated from a Case of Chronic Bovine Mastitis.</title>
        <authorList>
            <person name="Calcutt M.J."/>
            <person name="Foecking M.F."/>
            <person name="Hsieh H.Y."/>
            <person name="Perry J."/>
            <person name="Stewart G.C."/>
            <person name="Middleton J.R."/>
        </authorList>
    </citation>
    <scope>NUCLEOTIDE SEQUENCE [LARGE SCALE GENOMIC DNA]</scope>
    <source>
        <strain evidence="1 2">LRHMDP3</strain>
    </source>
</reference>
<gene>
    <name evidence="1" type="ORF">LRHMDP3_2163</name>
</gene>
<evidence type="ECO:0000313" key="1">
    <source>
        <dbReference type="EMBL" id="EKS49749.1"/>
    </source>
</evidence>
<dbReference type="AlphaFoldDB" id="A0AB33XSN0"/>
<name>A0AB33XSN0_LACRH</name>
<comment type="caution">
    <text evidence="1">The sequence shown here is derived from an EMBL/GenBank/DDBJ whole genome shotgun (WGS) entry which is preliminary data.</text>
</comment>
<protein>
    <submittedName>
        <fullName evidence="1">Uncharacterized protein</fullName>
    </submittedName>
</protein>
<organism evidence="1 2">
    <name type="scientific">Lacticaseibacillus rhamnosus LRHMDP3</name>
    <dbReference type="NCBI Taxonomy" id="1203259"/>
    <lineage>
        <taxon>Bacteria</taxon>
        <taxon>Bacillati</taxon>
        <taxon>Bacillota</taxon>
        <taxon>Bacilli</taxon>
        <taxon>Lactobacillales</taxon>
        <taxon>Lactobacillaceae</taxon>
        <taxon>Lacticaseibacillus</taxon>
    </lineage>
</organism>
<evidence type="ECO:0000313" key="2">
    <source>
        <dbReference type="Proteomes" id="UP000009352"/>
    </source>
</evidence>
<sequence>MTKKTSITKLSESRSKNVASISIKVNANINQSLFLISFTARLIA</sequence>